<sequence>NGLTLGNNWGDLIRLLDTCLVNGLPLTSITSATIDAQGDITLNLYAAHNCMLFQIIELSGFTPAELNGKYRIKDVPSVNQIILKAEHVGKSINTTGTAKLASLGYEIIFRDTNDVKRVYRAKNPTAQHPFIRVDETISDGVNSYSSAYAKSA</sequence>
<evidence type="ECO:0000313" key="2">
    <source>
        <dbReference type="Proteomes" id="UP000473470"/>
    </source>
</evidence>
<evidence type="ECO:0000313" key="1">
    <source>
        <dbReference type="EMBL" id="KAB0629336.1"/>
    </source>
</evidence>
<accession>A0A6L3MLF1</accession>
<dbReference type="AlphaFoldDB" id="A0A6L3MLF1"/>
<name>A0A6L3MLF1_9BURK</name>
<organism evidence="1 2">
    <name type="scientific">Burkholderia stagnalis</name>
    <dbReference type="NCBI Taxonomy" id="1503054"/>
    <lineage>
        <taxon>Bacteria</taxon>
        <taxon>Pseudomonadati</taxon>
        <taxon>Pseudomonadota</taxon>
        <taxon>Betaproteobacteria</taxon>
        <taxon>Burkholderiales</taxon>
        <taxon>Burkholderiaceae</taxon>
        <taxon>Burkholderia</taxon>
        <taxon>Burkholderia cepacia complex</taxon>
    </lineage>
</organism>
<comment type="caution">
    <text evidence="1">The sequence shown here is derived from an EMBL/GenBank/DDBJ whole genome shotgun (WGS) entry which is preliminary data.</text>
</comment>
<dbReference type="RefSeq" id="WP_212139139.1">
    <property type="nucleotide sequence ID" value="NZ_VZOK01000302.1"/>
</dbReference>
<dbReference type="Proteomes" id="UP000473470">
    <property type="component" value="Unassembled WGS sequence"/>
</dbReference>
<gene>
    <name evidence="1" type="ORF">F7R25_37880</name>
</gene>
<protein>
    <submittedName>
        <fullName evidence="1">Uncharacterized protein</fullName>
    </submittedName>
</protein>
<feature type="non-terminal residue" evidence="1">
    <location>
        <position position="1"/>
    </location>
</feature>
<dbReference type="EMBL" id="VZOK01000302">
    <property type="protein sequence ID" value="KAB0629336.1"/>
    <property type="molecule type" value="Genomic_DNA"/>
</dbReference>
<feature type="non-terminal residue" evidence="1">
    <location>
        <position position="152"/>
    </location>
</feature>
<proteinExistence type="predicted"/>
<reference evidence="1 2" key="1">
    <citation type="submission" date="2019-09" db="EMBL/GenBank/DDBJ databases">
        <title>Draft genome sequences of 48 bacterial type strains from the CCUG.</title>
        <authorList>
            <person name="Tunovic T."/>
            <person name="Pineiro-Iglesias B."/>
            <person name="Unosson C."/>
            <person name="Inganas E."/>
            <person name="Ohlen M."/>
            <person name="Cardew S."/>
            <person name="Jensie-Markopoulos S."/>
            <person name="Salva-Serra F."/>
            <person name="Jaen-Luchoro D."/>
            <person name="Karlsson R."/>
            <person name="Svensson-Stadler L."/>
            <person name="Chun J."/>
            <person name="Moore E."/>
        </authorList>
    </citation>
    <scope>NUCLEOTIDE SEQUENCE [LARGE SCALE GENOMIC DNA]</scope>
    <source>
        <strain evidence="1 2">CCUG 65686</strain>
    </source>
</reference>